<evidence type="ECO:0000313" key="1">
    <source>
        <dbReference type="EMBL" id="KAF2671738.1"/>
    </source>
</evidence>
<sequence>MTSTSASKLVPQVLAVGSPPPNFTKNITLNPLFKDIHRHDLRKSFQKGPLVDIHLAKADGDNSKESDGAIIMQFPIAMLKRYAPNFAVTSSQSRLTLPAGSFDRNAIEDILYWFAQIANSPAAPIPSWTIPGGTFLKLFQYYRAFETLSMRQFSRPFEDVLNRYLQHYALTVQELGELLGGLRYSNRLNQNVIASAALVLKDTRTPKAKKLELIEFFETKHPSLLDGAIREVRRVEKEKEST</sequence>
<organism evidence="1 2">
    <name type="scientific">Microthyrium microscopicum</name>
    <dbReference type="NCBI Taxonomy" id="703497"/>
    <lineage>
        <taxon>Eukaryota</taxon>
        <taxon>Fungi</taxon>
        <taxon>Dikarya</taxon>
        <taxon>Ascomycota</taxon>
        <taxon>Pezizomycotina</taxon>
        <taxon>Dothideomycetes</taxon>
        <taxon>Dothideomycetes incertae sedis</taxon>
        <taxon>Microthyriales</taxon>
        <taxon>Microthyriaceae</taxon>
        <taxon>Microthyrium</taxon>
    </lineage>
</organism>
<name>A0A6A6UKZ2_9PEZI</name>
<keyword evidence="2" id="KW-1185">Reference proteome</keyword>
<accession>A0A6A6UKZ2</accession>
<dbReference type="Proteomes" id="UP000799302">
    <property type="component" value="Unassembled WGS sequence"/>
</dbReference>
<reference evidence="1" key="1">
    <citation type="journal article" date="2020" name="Stud. Mycol.">
        <title>101 Dothideomycetes genomes: a test case for predicting lifestyles and emergence of pathogens.</title>
        <authorList>
            <person name="Haridas S."/>
            <person name="Albert R."/>
            <person name="Binder M."/>
            <person name="Bloem J."/>
            <person name="Labutti K."/>
            <person name="Salamov A."/>
            <person name="Andreopoulos B."/>
            <person name="Baker S."/>
            <person name="Barry K."/>
            <person name="Bills G."/>
            <person name="Bluhm B."/>
            <person name="Cannon C."/>
            <person name="Castanera R."/>
            <person name="Culley D."/>
            <person name="Daum C."/>
            <person name="Ezra D."/>
            <person name="Gonzalez J."/>
            <person name="Henrissat B."/>
            <person name="Kuo A."/>
            <person name="Liang C."/>
            <person name="Lipzen A."/>
            <person name="Lutzoni F."/>
            <person name="Magnuson J."/>
            <person name="Mondo S."/>
            <person name="Nolan M."/>
            <person name="Ohm R."/>
            <person name="Pangilinan J."/>
            <person name="Park H.-J."/>
            <person name="Ramirez L."/>
            <person name="Alfaro M."/>
            <person name="Sun H."/>
            <person name="Tritt A."/>
            <person name="Yoshinaga Y."/>
            <person name="Zwiers L.-H."/>
            <person name="Turgeon B."/>
            <person name="Goodwin S."/>
            <person name="Spatafora J."/>
            <person name="Crous P."/>
            <person name="Grigoriev I."/>
        </authorList>
    </citation>
    <scope>NUCLEOTIDE SEQUENCE</scope>
    <source>
        <strain evidence="1">CBS 115976</strain>
    </source>
</reference>
<proteinExistence type="predicted"/>
<protein>
    <recommendedName>
        <fullName evidence="3">BTB domain-containing protein</fullName>
    </recommendedName>
</protein>
<gene>
    <name evidence="1" type="ORF">BT63DRAFT_437695</name>
</gene>
<dbReference type="EMBL" id="MU004232">
    <property type="protein sequence ID" value="KAF2671738.1"/>
    <property type="molecule type" value="Genomic_DNA"/>
</dbReference>
<evidence type="ECO:0000313" key="2">
    <source>
        <dbReference type="Proteomes" id="UP000799302"/>
    </source>
</evidence>
<evidence type="ECO:0008006" key="3">
    <source>
        <dbReference type="Google" id="ProtNLM"/>
    </source>
</evidence>
<dbReference type="AlphaFoldDB" id="A0A6A6UKZ2"/>